<dbReference type="RefSeq" id="WP_184370349.1">
    <property type="nucleotide sequence ID" value="NZ_BAAAKM010000067.1"/>
</dbReference>
<evidence type="ECO:0000259" key="4">
    <source>
        <dbReference type="SMART" id="SM00836"/>
    </source>
</evidence>
<keyword evidence="3" id="KW-0067">ATP-binding</keyword>
<dbReference type="Gene3D" id="1.10.730.10">
    <property type="entry name" value="Isoleucyl-tRNA Synthetase, Domain 1"/>
    <property type="match status" value="1"/>
</dbReference>
<dbReference type="AlphaFoldDB" id="A0A840WTX7"/>
<organism evidence="5 6">
    <name type="scientific">Nocardiopsis metallicus</name>
    <dbReference type="NCBI Taxonomy" id="179819"/>
    <lineage>
        <taxon>Bacteria</taxon>
        <taxon>Bacillati</taxon>
        <taxon>Actinomycetota</taxon>
        <taxon>Actinomycetes</taxon>
        <taxon>Streptosporangiales</taxon>
        <taxon>Nocardiopsidaceae</taxon>
        <taxon>Nocardiopsis</taxon>
    </lineage>
</organism>
<dbReference type="GO" id="GO:0005524">
    <property type="term" value="F:ATP binding"/>
    <property type="evidence" value="ECO:0007669"/>
    <property type="project" value="UniProtKB-KW"/>
</dbReference>
<reference evidence="5 6" key="1">
    <citation type="submission" date="2020-08" db="EMBL/GenBank/DDBJ databases">
        <title>Sequencing the genomes of 1000 actinobacteria strains.</title>
        <authorList>
            <person name="Klenk H.-P."/>
        </authorList>
    </citation>
    <scope>NUCLEOTIDE SEQUENCE [LARGE SCALE GENOMIC DNA]</scope>
    <source>
        <strain evidence="5 6">DSM 44598</strain>
    </source>
</reference>
<dbReference type="Proteomes" id="UP000579647">
    <property type="component" value="Unassembled WGS sequence"/>
</dbReference>
<keyword evidence="1 5" id="KW-0436">Ligase</keyword>
<evidence type="ECO:0000256" key="1">
    <source>
        <dbReference type="ARBA" id="ARBA00022598"/>
    </source>
</evidence>
<evidence type="ECO:0000313" key="6">
    <source>
        <dbReference type="Proteomes" id="UP000579647"/>
    </source>
</evidence>
<dbReference type="GO" id="GO:0006420">
    <property type="term" value="P:arginyl-tRNA aminoacylation"/>
    <property type="evidence" value="ECO:0007669"/>
    <property type="project" value="InterPro"/>
</dbReference>
<keyword evidence="6" id="KW-1185">Reference proteome</keyword>
<keyword evidence="5" id="KW-0030">Aminoacyl-tRNA synthetase</keyword>
<comment type="caution">
    <text evidence="5">The sequence shown here is derived from an EMBL/GenBank/DDBJ whole genome shotgun (WGS) entry which is preliminary data.</text>
</comment>
<dbReference type="InterPro" id="IPR009080">
    <property type="entry name" value="tRNAsynth_Ia_anticodon-bd"/>
</dbReference>
<evidence type="ECO:0000256" key="2">
    <source>
        <dbReference type="ARBA" id="ARBA00022741"/>
    </source>
</evidence>
<evidence type="ECO:0000313" key="5">
    <source>
        <dbReference type="EMBL" id="MBB5495455.1"/>
    </source>
</evidence>
<feature type="domain" description="DALR anticodon binding" evidence="4">
    <location>
        <begin position="254"/>
        <end position="372"/>
    </location>
</feature>
<dbReference type="SUPFAM" id="SSF47323">
    <property type="entry name" value="Anticodon-binding domain of a subclass of class I aminoacyl-tRNA synthetases"/>
    <property type="match status" value="1"/>
</dbReference>
<protein>
    <submittedName>
        <fullName evidence="5">Arginyl-tRNA synthetase</fullName>
        <ecNumber evidence="5">6.1.1.19</ecNumber>
    </submittedName>
</protein>
<dbReference type="InterPro" id="IPR008909">
    <property type="entry name" value="DALR_anticod-bd"/>
</dbReference>
<evidence type="ECO:0000256" key="3">
    <source>
        <dbReference type="ARBA" id="ARBA00022840"/>
    </source>
</evidence>
<dbReference type="EMBL" id="JACHDO010000001">
    <property type="protein sequence ID" value="MBB5495455.1"/>
    <property type="molecule type" value="Genomic_DNA"/>
</dbReference>
<dbReference type="SMART" id="SM00836">
    <property type="entry name" value="DALR_1"/>
    <property type="match status" value="1"/>
</dbReference>
<keyword evidence="2" id="KW-0547">Nucleotide-binding</keyword>
<dbReference type="EC" id="6.1.1.19" evidence="5"/>
<dbReference type="GO" id="GO:0004814">
    <property type="term" value="F:arginine-tRNA ligase activity"/>
    <property type="evidence" value="ECO:0007669"/>
    <property type="project" value="UniProtKB-EC"/>
</dbReference>
<accession>A0A840WTX7</accession>
<name>A0A840WTX7_9ACTN</name>
<sequence>MTPRGLEAVLRRAALRAFDLSEADVPFVWPRNDHAAEGADAAVALAPRLVGRVRDTLPKGREDSHRRVVCERISDEVDAMAEEGEPDAGFARVLADKRGFTNVTFTCEQRQNLLRAAADGPRYLTGRPWTGTGEWPRSELHEAGPLAQARRYARADARARIALAVGEQAPPPGPEGEASWRDRYLDTGHAELFTPAGRVLGRIGEDSARVAFCRSLPEHPRESETTGRDLPVLPSADKPGAWVRLTDANPAFRMRYAHAHALSSLRWADRTPAPGARGCHHGHGAKVRGLLFDGPSVLDTAARREEPHILVRYLEALTSAYDEWRTGSTTAAEPAQGPEPTWAALDPALPAAVAGVIGTGLFLLGVSAPTRL</sequence>
<proteinExistence type="predicted"/>
<gene>
    <name evidence="5" type="ORF">HNR07_006592</name>
</gene>